<feature type="transmembrane region" description="Helical" evidence="8">
    <location>
        <begin position="170"/>
        <end position="196"/>
    </location>
</feature>
<dbReference type="GO" id="GO:0005886">
    <property type="term" value="C:plasma membrane"/>
    <property type="evidence" value="ECO:0007669"/>
    <property type="project" value="UniProtKB-SubCell"/>
</dbReference>
<evidence type="ECO:0000259" key="9">
    <source>
        <dbReference type="PROSITE" id="PS50928"/>
    </source>
</evidence>
<dbReference type="PROSITE" id="PS50928">
    <property type="entry name" value="ABC_TM1"/>
    <property type="match status" value="1"/>
</dbReference>
<evidence type="ECO:0000256" key="7">
    <source>
        <dbReference type="ARBA" id="ARBA00023136"/>
    </source>
</evidence>
<feature type="transmembrane region" description="Helical" evidence="8">
    <location>
        <begin position="124"/>
        <end position="149"/>
    </location>
</feature>
<keyword evidence="4" id="KW-0997">Cell inner membrane</keyword>
<keyword evidence="6 8" id="KW-1133">Transmembrane helix</keyword>
<dbReference type="InterPro" id="IPR035906">
    <property type="entry name" value="MetI-like_sf"/>
</dbReference>
<dbReference type="AlphaFoldDB" id="A0A848IWH6"/>
<dbReference type="Proteomes" id="UP000559010">
    <property type="component" value="Unassembled WGS sequence"/>
</dbReference>
<feature type="transmembrane region" description="Helical" evidence="8">
    <location>
        <begin position="99"/>
        <end position="118"/>
    </location>
</feature>
<dbReference type="EMBL" id="JABBNU010000006">
    <property type="protein sequence ID" value="NMM48873.1"/>
    <property type="molecule type" value="Genomic_DNA"/>
</dbReference>
<comment type="subcellular location">
    <subcellularLocation>
        <location evidence="1">Cell inner membrane</location>
        <topology evidence="1">Multi-pass membrane protein</topology>
    </subcellularLocation>
</comment>
<dbReference type="RefSeq" id="WP_169681260.1">
    <property type="nucleotide sequence ID" value="NZ_JABBNU010000006.1"/>
</dbReference>
<evidence type="ECO:0000256" key="3">
    <source>
        <dbReference type="ARBA" id="ARBA00022475"/>
    </source>
</evidence>
<evidence type="ECO:0000256" key="1">
    <source>
        <dbReference type="ARBA" id="ARBA00004429"/>
    </source>
</evidence>
<sequence length="260" mass="29350">MAKNKQIYIIGLASVIIFPLIWIVMFSFFRSWSYPEIIGEFELLKWADLVNKDNEILSGLLLSLLISLFTAFFSVIAGFKTSESLYRVKSKNKLVVLAYLPYVLSPVVLALIIQVYFVRLGLSGTIAGVIVALILIVYPYSVLFFTGYWNERLIGMKDLARTLGGSNLSSWIKVVVPISKPMISLCFFQCFIIAWFEYGLTNLLGVGKVKTLPVQIFMYVQEANPYYAAVASCLMIIPPIILLLINKRWLSASIKYSPLK</sequence>
<evidence type="ECO:0000256" key="4">
    <source>
        <dbReference type="ARBA" id="ARBA00022519"/>
    </source>
</evidence>
<reference evidence="10 11" key="1">
    <citation type="submission" date="2020-04" db="EMBL/GenBank/DDBJ databases">
        <title>Flammeovirgaceae bacterium KN852 isolated from deep sea.</title>
        <authorList>
            <person name="Zhang D.-C."/>
        </authorList>
    </citation>
    <scope>NUCLEOTIDE SEQUENCE [LARGE SCALE GENOMIC DNA]</scope>
    <source>
        <strain evidence="10 11">KN852</strain>
    </source>
</reference>
<dbReference type="SUPFAM" id="SSF161098">
    <property type="entry name" value="MetI-like"/>
    <property type="match status" value="1"/>
</dbReference>
<feature type="domain" description="ABC transmembrane type-1" evidence="9">
    <location>
        <begin position="56"/>
        <end position="246"/>
    </location>
</feature>
<feature type="transmembrane region" description="Helical" evidence="8">
    <location>
        <begin position="226"/>
        <end position="245"/>
    </location>
</feature>
<gene>
    <name evidence="10" type="ORF">HH304_10720</name>
</gene>
<dbReference type="InterPro" id="IPR000515">
    <property type="entry name" value="MetI-like"/>
</dbReference>
<dbReference type="PANTHER" id="PTHR43357:SF4">
    <property type="entry name" value="INNER MEMBRANE ABC TRANSPORTER PERMEASE PROTEIN YDCV"/>
    <property type="match status" value="1"/>
</dbReference>
<organism evidence="10 11">
    <name type="scientific">Marinigracilibium pacificum</name>
    <dbReference type="NCBI Taxonomy" id="2729599"/>
    <lineage>
        <taxon>Bacteria</taxon>
        <taxon>Pseudomonadati</taxon>
        <taxon>Bacteroidota</taxon>
        <taxon>Cytophagia</taxon>
        <taxon>Cytophagales</taxon>
        <taxon>Flammeovirgaceae</taxon>
        <taxon>Marinigracilibium</taxon>
    </lineage>
</organism>
<dbReference type="PANTHER" id="PTHR43357">
    <property type="entry name" value="INNER MEMBRANE ABC TRANSPORTER PERMEASE PROTEIN YDCV"/>
    <property type="match status" value="1"/>
</dbReference>
<keyword evidence="2" id="KW-0813">Transport</keyword>
<evidence type="ECO:0000313" key="10">
    <source>
        <dbReference type="EMBL" id="NMM48873.1"/>
    </source>
</evidence>
<keyword evidence="11" id="KW-1185">Reference proteome</keyword>
<feature type="transmembrane region" description="Helical" evidence="8">
    <location>
        <begin position="7"/>
        <end position="29"/>
    </location>
</feature>
<keyword evidence="5 8" id="KW-0812">Transmembrane</keyword>
<name>A0A848IWH6_9BACT</name>
<evidence type="ECO:0000256" key="5">
    <source>
        <dbReference type="ARBA" id="ARBA00022692"/>
    </source>
</evidence>
<proteinExistence type="predicted"/>
<dbReference type="Gene3D" id="1.10.3720.10">
    <property type="entry name" value="MetI-like"/>
    <property type="match status" value="1"/>
</dbReference>
<comment type="caution">
    <text evidence="10">The sequence shown here is derived from an EMBL/GenBank/DDBJ whole genome shotgun (WGS) entry which is preliminary data.</text>
</comment>
<accession>A0A848IWH6</accession>
<keyword evidence="7 8" id="KW-0472">Membrane</keyword>
<evidence type="ECO:0000256" key="6">
    <source>
        <dbReference type="ARBA" id="ARBA00022989"/>
    </source>
</evidence>
<evidence type="ECO:0000256" key="2">
    <source>
        <dbReference type="ARBA" id="ARBA00022448"/>
    </source>
</evidence>
<dbReference type="GO" id="GO:0055085">
    <property type="term" value="P:transmembrane transport"/>
    <property type="evidence" value="ECO:0007669"/>
    <property type="project" value="InterPro"/>
</dbReference>
<keyword evidence="3" id="KW-1003">Cell membrane</keyword>
<evidence type="ECO:0000256" key="8">
    <source>
        <dbReference type="SAM" id="Phobius"/>
    </source>
</evidence>
<protein>
    <submittedName>
        <fullName evidence="10">ABC transporter permease subunit</fullName>
    </submittedName>
</protein>
<evidence type="ECO:0000313" key="11">
    <source>
        <dbReference type="Proteomes" id="UP000559010"/>
    </source>
</evidence>
<feature type="transmembrane region" description="Helical" evidence="8">
    <location>
        <begin position="56"/>
        <end position="79"/>
    </location>
</feature>